<proteinExistence type="predicted"/>
<dbReference type="OrthoDB" id="10289439at2759"/>
<protein>
    <submittedName>
        <fullName evidence="2">Uncharacterized protein</fullName>
    </submittedName>
</protein>
<feature type="region of interest" description="Disordered" evidence="1">
    <location>
        <begin position="133"/>
        <end position="152"/>
    </location>
</feature>
<comment type="caution">
    <text evidence="2">The sequence shown here is derived from an EMBL/GenBank/DDBJ whole genome shotgun (WGS) entry which is preliminary data.</text>
</comment>
<organism evidence="2 3">
    <name type="scientific">Alectoria fallacina</name>
    <dbReference type="NCBI Taxonomy" id="1903189"/>
    <lineage>
        <taxon>Eukaryota</taxon>
        <taxon>Fungi</taxon>
        <taxon>Dikarya</taxon>
        <taxon>Ascomycota</taxon>
        <taxon>Pezizomycotina</taxon>
        <taxon>Lecanoromycetes</taxon>
        <taxon>OSLEUM clade</taxon>
        <taxon>Lecanoromycetidae</taxon>
        <taxon>Lecanorales</taxon>
        <taxon>Lecanorineae</taxon>
        <taxon>Parmeliaceae</taxon>
        <taxon>Alectoria</taxon>
    </lineage>
</organism>
<name>A0A8H3J4E0_9LECA</name>
<keyword evidence="3" id="KW-1185">Reference proteome</keyword>
<gene>
    <name evidence="2" type="ORF">ALECFALPRED_008686</name>
</gene>
<reference evidence="2" key="1">
    <citation type="submission" date="2021-03" db="EMBL/GenBank/DDBJ databases">
        <authorList>
            <person name="Tagirdzhanova G."/>
        </authorList>
    </citation>
    <scope>NUCLEOTIDE SEQUENCE</scope>
</reference>
<dbReference type="EMBL" id="CAJPDR010000604">
    <property type="protein sequence ID" value="CAF9940470.1"/>
    <property type="molecule type" value="Genomic_DNA"/>
</dbReference>
<accession>A0A8H3J4E0</accession>
<evidence type="ECO:0000313" key="3">
    <source>
        <dbReference type="Proteomes" id="UP000664203"/>
    </source>
</evidence>
<dbReference type="AlphaFoldDB" id="A0A8H3J4E0"/>
<evidence type="ECO:0000313" key="2">
    <source>
        <dbReference type="EMBL" id="CAF9940470.1"/>
    </source>
</evidence>
<dbReference type="Proteomes" id="UP000664203">
    <property type="component" value="Unassembled WGS sequence"/>
</dbReference>
<sequence>MSANIDSTANTDGIKNGGDIGAMTTVVNTNAAESQDPMVNGIWMAIIKPLPKAPKVTLAVPMIVIHQDIISARLHSGRRDQDLHQATRHHLATPVRASLATETEPMRTSHECRWMSHGVVDTGPNGMVPVPTLNQGDGLYEPPEVGTADRFG</sequence>
<evidence type="ECO:0000256" key="1">
    <source>
        <dbReference type="SAM" id="MobiDB-lite"/>
    </source>
</evidence>